<organism evidence="1 2">
    <name type="scientific">Staurois parvus</name>
    <dbReference type="NCBI Taxonomy" id="386267"/>
    <lineage>
        <taxon>Eukaryota</taxon>
        <taxon>Metazoa</taxon>
        <taxon>Chordata</taxon>
        <taxon>Craniata</taxon>
        <taxon>Vertebrata</taxon>
        <taxon>Euteleostomi</taxon>
        <taxon>Amphibia</taxon>
        <taxon>Batrachia</taxon>
        <taxon>Anura</taxon>
        <taxon>Neobatrachia</taxon>
        <taxon>Ranoidea</taxon>
        <taxon>Ranidae</taxon>
        <taxon>Staurois</taxon>
    </lineage>
</organism>
<accession>A0ABN9FV81</accession>
<reference evidence="1" key="1">
    <citation type="submission" date="2023-05" db="EMBL/GenBank/DDBJ databases">
        <authorList>
            <person name="Stuckert A."/>
        </authorList>
    </citation>
    <scope>NUCLEOTIDE SEQUENCE</scope>
</reference>
<dbReference type="Proteomes" id="UP001162483">
    <property type="component" value="Unassembled WGS sequence"/>
</dbReference>
<feature type="non-terminal residue" evidence="1">
    <location>
        <position position="1"/>
    </location>
</feature>
<feature type="non-terminal residue" evidence="1">
    <location>
        <position position="154"/>
    </location>
</feature>
<comment type="caution">
    <text evidence="1">The sequence shown here is derived from an EMBL/GenBank/DDBJ whole genome shotgun (WGS) entry which is preliminary data.</text>
</comment>
<name>A0ABN9FV81_9NEOB</name>
<gene>
    <name evidence="1" type="ORF">SPARVUS_LOCUS12813145</name>
</gene>
<keyword evidence="2" id="KW-1185">Reference proteome</keyword>
<evidence type="ECO:0000313" key="1">
    <source>
        <dbReference type="EMBL" id="CAI9600677.1"/>
    </source>
</evidence>
<protein>
    <submittedName>
        <fullName evidence="1">Uncharacterized protein</fullName>
    </submittedName>
</protein>
<proteinExistence type="predicted"/>
<sequence>AQYTLLTTTYQSPAPTRCTYPIFNPVKKSSVATAPSFVPSLSSSLPTAALSTYKPALTSCAPVTKTRKKRKFFPTNTILPVSKPVSLPSENPPFVVQPDTLMPDHPVYPTQLDVSTQPDGPIMPDDSVPAVEPNNPMPNDPMTRCSLSSQTIQC</sequence>
<evidence type="ECO:0000313" key="2">
    <source>
        <dbReference type="Proteomes" id="UP001162483"/>
    </source>
</evidence>
<dbReference type="EMBL" id="CATNWA010017458">
    <property type="protein sequence ID" value="CAI9600677.1"/>
    <property type="molecule type" value="Genomic_DNA"/>
</dbReference>